<dbReference type="STRING" id="1273541.Pyrde_1302"/>
<dbReference type="EMBL" id="NCQP01000009">
    <property type="protein sequence ID" value="OWJ53822.1"/>
    <property type="molecule type" value="Genomic_DNA"/>
</dbReference>
<dbReference type="GO" id="GO:0016853">
    <property type="term" value="F:isomerase activity"/>
    <property type="evidence" value="ECO:0007669"/>
    <property type="project" value="UniProtKB-KW"/>
</dbReference>
<name>A0A0P0N522_9CREN</name>
<dbReference type="PATRIC" id="fig|1273541.4.peg.1387"/>
<dbReference type="OrthoDB" id="19319at2157"/>
<accession>A0A0P0N522</accession>
<protein>
    <submittedName>
        <fullName evidence="3">Xylose isomerase</fullName>
    </submittedName>
</protein>
<dbReference type="InterPro" id="IPR013022">
    <property type="entry name" value="Xyl_isomerase-like_TIM-brl"/>
</dbReference>
<dbReference type="SUPFAM" id="SSF51658">
    <property type="entry name" value="Xylose isomerase-like"/>
    <property type="match status" value="1"/>
</dbReference>
<organism evidence="2 4">
    <name type="scientific">Pyrodictium delaneyi</name>
    <dbReference type="NCBI Taxonomy" id="1273541"/>
    <lineage>
        <taxon>Archaea</taxon>
        <taxon>Thermoproteota</taxon>
        <taxon>Thermoprotei</taxon>
        <taxon>Desulfurococcales</taxon>
        <taxon>Pyrodictiaceae</taxon>
        <taxon>Pyrodictium</taxon>
    </lineage>
</organism>
<keyword evidence="3" id="KW-0413">Isomerase</keyword>
<keyword evidence="5" id="KW-1185">Reference proteome</keyword>
<dbReference type="RefSeq" id="WP_055409257.1">
    <property type="nucleotide sequence ID" value="NZ_CP013011.1"/>
</dbReference>
<dbReference type="Proteomes" id="UP000196694">
    <property type="component" value="Unassembled WGS sequence"/>
</dbReference>
<gene>
    <name evidence="3" type="ORF">Pdsh_10315</name>
    <name evidence="2" type="ORF">Pyrde_1302</name>
</gene>
<evidence type="ECO:0000313" key="5">
    <source>
        <dbReference type="Proteomes" id="UP000196694"/>
    </source>
</evidence>
<evidence type="ECO:0000313" key="3">
    <source>
        <dbReference type="EMBL" id="OWJ53822.1"/>
    </source>
</evidence>
<evidence type="ECO:0000313" key="4">
    <source>
        <dbReference type="Proteomes" id="UP000058613"/>
    </source>
</evidence>
<dbReference type="EMBL" id="CP013011">
    <property type="protein sequence ID" value="ALL01348.1"/>
    <property type="molecule type" value="Genomic_DNA"/>
</dbReference>
<feature type="domain" description="Xylose isomerase-like TIM barrel" evidence="1">
    <location>
        <begin position="17"/>
        <end position="248"/>
    </location>
</feature>
<dbReference type="Pfam" id="PF01261">
    <property type="entry name" value="AP_endonuc_2"/>
    <property type="match status" value="1"/>
</dbReference>
<dbReference type="Gene3D" id="3.20.20.150">
    <property type="entry name" value="Divalent-metal-dependent TIM barrel enzymes"/>
    <property type="match status" value="1"/>
</dbReference>
<dbReference type="AlphaFoldDB" id="A0A0P0N522"/>
<dbReference type="InterPro" id="IPR036237">
    <property type="entry name" value="Xyl_isomerase-like_sf"/>
</dbReference>
<evidence type="ECO:0000313" key="2">
    <source>
        <dbReference type="EMBL" id="ALL01348.1"/>
    </source>
</evidence>
<dbReference type="Proteomes" id="UP000058613">
    <property type="component" value="Chromosome"/>
</dbReference>
<dbReference type="KEGG" id="pdl:Pyrde_1302"/>
<evidence type="ECO:0000259" key="1">
    <source>
        <dbReference type="Pfam" id="PF01261"/>
    </source>
</evidence>
<reference evidence="2 4" key="1">
    <citation type="submission" date="2015-10" db="EMBL/GenBank/DDBJ databases">
        <title>Complete genome sequence of hyperthermophilic archaeon Pyrodictium delaneyi Su06.</title>
        <authorList>
            <person name="Jung J.-H."/>
            <person name="Lin J."/>
            <person name="Holden J.F."/>
            <person name="Park C.-S."/>
        </authorList>
    </citation>
    <scope>NUCLEOTIDE SEQUENCE [LARGE SCALE GENOMIC DNA]</scope>
    <source>
        <strain evidence="2 4">Su06</strain>
    </source>
</reference>
<reference evidence="3 5" key="2">
    <citation type="submission" date="2017-05" db="EMBL/GenBank/DDBJ databases">
        <title>The draft genome of the hyperthermophilic archaeon 'Pyrodictium delaneyi strain Hulk', an iron and nitrate reducer, reveals the capacity for sulfate reduction.</title>
        <authorList>
            <person name="Demey L.M."/>
            <person name="Miller C."/>
            <person name="Manzella M."/>
            <person name="Reguera G."/>
            <person name="Kashefi K."/>
        </authorList>
    </citation>
    <scope>NUCLEOTIDE SEQUENCE [LARGE SCALE GENOMIC DNA]</scope>
    <source>
        <strain evidence="3 5">Hulk</strain>
    </source>
</reference>
<dbReference type="GeneID" id="26099643"/>
<sequence length="294" mass="33592">MILFDWGTYNAFSKLPIAAALGTKLTEIPPYDFARRSRGEDYFQQYREFASKAFTTVTAHAPYYNVVSTNKYVQERTVKALVAAVRKARLAGAEVFNLHLGWRAYMDHRDLEVAADVLKRLAEEAGEGMVISVEVPYTQRMLGLWDEIKALREMVGEERLIVSVQLENAWMLETGASEHGDFEQANLMADEAFWTNILRKTLELSHGFLSLRFSQVVGFALGRRILKKRVPLGKGYPDLAPLARALARFMVKEVREKELPLRMHLIYTGIPETKYRDTVTLYAEVMKEAVQYLS</sequence>
<proteinExistence type="predicted"/>